<accession>A0ABS3Q7Z9</accession>
<sequence length="96" mass="10900">MKITMNTAFLKAPKKPKLTKQEHQVLTFLGNRHSASTRELKALGIKSPSAVISKLKKHKGYNIRAFYRKGTMFLGHRMRGHYRYMLVSKALKGGVA</sequence>
<evidence type="ECO:0000313" key="2">
    <source>
        <dbReference type="Proteomes" id="UP000664835"/>
    </source>
</evidence>
<dbReference type="RefSeq" id="WP_208151038.1">
    <property type="nucleotide sequence ID" value="NZ_JAGETV010000043.1"/>
</dbReference>
<reference evidence="1 2" key="1">
    <citation type="submission" date="2021-03" db="EMBL/GenBank/DDBJ databases">
        <title>Thiomicrorhabdus sp.nov.,novel sulfur-oxidizing bacteria isolated from coastal sediment.</title>
        <authorList>
            <person name="Liu X."/>
        </authorList>
    </citation>
    <scope>NUCLEOTIDE SEQUENCE [LARGE SCALE GENOMIC DNA]</scope>
    <source>
        <strain evidence="1 2">6S2-11</strain>
    </source>
</reference>
<evidence type="ECO:0000313" key="1">
    <source>
        <dbReference type="EMBL" id="MBO1928427.1"/>
    </source>
</evidence>
<dbReference type="EMBL" id="JAGETV010000043">
    <property type="protein sequence ID" value="MBO1928427.1"/>
    <property type="molecule type" value="Genomic_DNA"/>
</dbReference>
<protein>
    <submittedName>
        <fullName evidence="1">Uncharacterized protein</fullName>
    </submittedName>
</protein>
<organism evidence="1 2">
    <name type="scientific">Thiomicrorhabdus marina</name>
    <dbReference type="NCBI Taxonomy" id="2818442"/>
    <lineage>
        <taxon>Bacteria</taxon>
        <taxon>Pseudomonadati</taxon>
        <taxon>Pseudomonadota</taxon>
        <taxon>Gammaproteobacteria</taxon>
        <taxon>Thiotrichales</taxon>
        <taxon>Piscirickettsiaceae</taxon>
        <taxon>Thiomicrorhabdus</taxon>
    </lineage>
</organism>
<comment type="caution">
    <text evidence="1">The sequence shown here is derived from an EMBL/GenBank/DDBJ whole genome shotgun (WGS) entry which is preliminary data.</text>
</comment>
<dbReference type="Proteomes" id="UP000664835">
    <property type="component" value="Unassembled WGS sequence"/>
</dbReference>
<name>A0ABS3Q7Z9_9GAMM</name>
<keyword evidence="2" id="KW-1185">Reference proteome</keyword>
<proteinExistence type="predicted"/>
<gene>
    <name evidence="1" type="ORF">J3998_12685</name>
</gene>